<sequence>MTRIVDPFRFHARAAVTDWMRISRARDETAQEWLKDWPRRKLDSTTVAQLRWSINPQLSPSLPHSDIGMPSGPFIVWTRQPSLKQARELTFFTYLNQDGATIVWWFGKPMVYVQVTLAVAGTAANVIALNGPASIDTIESMASVSTGSQGVVLAGTAISALAISSDAGVSVTKLVGVTAVDYANADDWRQLEIVGLPVDQGDWSDVERHAEKQGLVGALTTPAEAARDRLRRGAPAFGWDASIGFNPAPVWQLPDFDGLIKEVRKDLLPRLHPVMKMASVLQPRQRDTIAIPGPTGSGGTLSDPSEARLPPLGLTFVAAGSDPLMALTLGFGTAYEVSGLIGAAAPIDTRMVAAMASTQGNRLADFMVTANWDNGIDGQSAAIEMAALAIGATLPVQPPTPASLLAQVQSRDRPAAADLPWTSASRVSWSRLPRLKMLTTSSFAMARANPAHAAEVATAIMRERPSGGYAPITLTRNLKDKEQGRHSGVDSGLTLPMSAAGLAQRYGIALQDIWGLWSHWGTVDYTDMQPAPDRPRILKCALDAAVPGSGRICPGTLTIELAWDWQVRRPNNIELRCRLFAAPQRSSTPPPDLSLPAGIHSSMAAVPGAPLLINFSGDSATALPANVSVDYFDIDGHPVTPGPVGEDDVRRYKITISGFSLDYSSVGHVGVALWSRVQERAAPLRTSAWLAPLVSGSAIEPGPNVAYASDPIPPIPAPPELVQRASLADARGEHHARVAWAASSGAVGYFVYHSTESAILGAVSAAGGTTTPPAPDPTRTYTERLAVLRGLLAIDTHRHVFTRLNTEALKVTTTDLILPRGTREIHLYTMVAVNAGNIESAWPTAAEAEERILAIAAAGIVSPAAPRLEIRRVDRPAGLPKFAVHVDLTSQPGAAVSRYELYRTRVEAAAMQLDTMGPPVATIAATAGSWTVTPHPADPAALDSASGTDNPDGSWKKLWYRAVAWAHKDDDRALLPGRSPPSNAMSLVIPPDGPPNLSAISAEWSGGPLQDVLLHFTSSAPIAVTALGPHKLGVTAAVLNGPSKATQATLLQTLQTLDAIDTVAPAGTGLWRDSLLPAVPARYAVLLKRGSVDDQIGCIVRLADPLGRMTEQSITIAAGPVDPLPDVLDLQLIHVGMGINANWRSTAPPGPRAGGSYRIRITLKLPGKVIGPQPVLPVPPVQPVIRPRPQLMGRAALTAAGTSRGSVAAILHKPLVEEISLGGAGIGAIAGIGGIEIGPAGTKSITIEAALSDIPLSGSAPAPTPAHPWKLERQNSVHGSTSYSLIYNGKASSITVRITAPDGRFAEQVMT</sequence>
<keyword evidence="2" id="KW-1185">Reference proteome</keyword>
<evidence type="ECO:0000313" key="2">
    <source>
        <dbReference type="Proteomes" id="UP001501353"/>
    </source>
</evidence>
<dbReference type="RefSeq" id="WP_344761500.1">
    <property type="nucleotide sequence ID" value="NZ_BAAAZE010000002.1"/>
</dbReference>
<name>A0ABP7SKK6_9BURK</name>
<accession>A0ABP7SKK6</accession>
<dbReference type="EMBL" id="BAAAZE010000002">
    <property type="protein sequence ID" value="GAA4012905.1"/>
    <property type="molecule type" value="Genomic_DNA"/>
</dbReference>
<proteinExistence type="predicted"/>
<gene>
    <name evidence="1" type="ORF">GCM10022212_03540</name>
</gene>
<protein>
    <submittedName>
        <fullName evidence="1">Uncharacterized protein</fullName>
    </submittedName>
</protein>
<organism evidence="1 2">
    <name type="scientific">Actimicrobium antarcticum</name>
    <dbReference type="NCBI Taxonomy" id="1051899"/>
    <lineage>
        <taxon>Bacteria</taxon>
        <taxon>Pseudomonadati</taxon>
        <taxon>Pseudomonadota</taxon>
        <taxon>Betaproteobacteria</taxon>
        <taxon>Burkholderiales</taxon>
        <taxon>Oxalobacteraceae</taxon>
        <taxon>Actimicrobium</taxon>
    </lineage>
</organism>
<dbReference type="Proteomes" id="UP001501353">
    <property type="component" value="Unassembled WGS sequence"/>
</dbReference>
<evidence type="ECO:0000313" key="1">
    <source>
        <dbReference type="EMBL" id="GAA4012905.1"/>
    </source>
</evidence>
<reference evidence="2" key="1">
    <citation type="journal article" date="2019" name="Int. J. Syst. Evol. Microbiol.">
        <title>The Global Catalogue of Microorganisms (GCM) 10K type strain sequencing project: providing services to taxonomists for standard genome sequencing and annotation.</title>
        <authorList>
            <consortium name="The Broad Institute Genomics Platform"/>
            <consortium name="The Broad Institute Genome Sequencing Center for Infectious Disease"/>
            <person name="Wu L."/>
            <person name="Ma J."/>
        </authorList>
    </citation>
    <scope>NUCLEOTIDE SEQUENCE [LARGE SCALE GENOMIC DNA]</scope>
    <source>
        <strain evidence="2">JCM 16673</strain>
    </source>
</reference>
<comment type="caution">
    <text evidence="1">The sequence shown here is derived from an EMBL/GenBank/DDBJ whole genome shotgun (WGS) entry which is preliminary data.</text>
</comment>